<evidence type="ECO:0000313" key="4">
    <source>
        <dbReference type="Proteomes" id="UP001153076"/>
    </source>
</evidence>
<keyword evidence="1" id="KW-0175">Coiled coil</keyword>
<evidence type="ECO:0000256" key="2">
    <source>
        <dbReference type="SAM" id="MobiDB-lite"/>
    </source>
</evidence>
<evidence type="ECO:0000313" key="3">
    <source>
        <dbReference type="EMBL" id="KAJ8443445.1"/>
    </source>
</evidence>
<dbReference type="EMBL" id="JAKOGI010000118">
    <property type="protein sequence ID" value="KAJ8443445.1"/>
    <property type="molecule type" value="Genomic_DNA"/>
</dbReference>
<feature type="coiled-coil region" evidence="1">
    <location>
        <begin position="111"/>
        <end position="138"/>
    </location>
</feature>
<name>A0A9Q1QKH2_9CARY</name>
<keyword evidence="4" id="KW-1185">Reference proteome</keyword>
<dbReference type="Proteomes" id="UP001153076">
    <property type="component" value="Unassembled WGS sequence"/>
</dbReference>
<accession>A0A9Q1QKH2</accession>
<dbReference type="AlphaFoldDB" id="A0A9Q1QKH2"/>
<comment type="caution">
    <text evidence="3">The sequence shown here is derived from an EMBL/GenBank/DDBJ whole genome shotgun (WGS) entry which is preliminary data.</text>
</comment>
<organism evidence="3 4">
    <name type="scientific">Carnegiea gigantea</name>
    <dbReference type="NCBI Taxonomy" id="171969"/>
    <lineage>
        <taxon>Eukaryota</taxon>
        <taxon>Viridiplantae</taxon>
        <taxon>Streptophyta</taxon>
        <taxon>Embryophyta</taxon>
        <taxon>Tracheophyta</taxon>
        <taxon>Spermatophyta</taxon>
        <taxon>Magnoliopsida</taxon>
        <taxon>eudicotyledons</taxon>
        <taxon>Gunneridae</taxon>
        <taxon>Pentapetalae</taxon>
        <taxon>Caryophyllales</taxon>
        <taxon>Cactineae</taxon>
        <taxon>Cactaceae</taxon>
        <taxon>Cactoideae</taxon>
        <taxon>Echinocereeae</taxon>
        <taxon>Carnegiea</taxon>
    </lineage>
</organism>
<gene>
    <name evidence="3" type="ORF">Cgig2_026232</name>
</gene>
<feature type="region of interest" description="Disordered" evidence="2">
    <location>
        <begin position="67"/>
        <end position="91"/>
    </location>
</feature>
<sequence length="161" mass="18377">MVYLDSLKESSFLSSLDLILMSMSSLTKTDAESRHKEFKKSHSKQIEGHGMDNVSMKEVYRMVRKEHSGNITGLEARQQPAKSEGESSELTSEVELQEAYIQQHGTVDEEIEHLKASNDSLTAEIERMKVEAIEREKKLREELLQMLCSQLPQMKFPTSSL</sequence>
<reference evidence="3" key="1">
    <citation type="submission" date="2022-04" db="EMBL/GenBank/DDBJ databases">
        <title>Carnegiea gigantea Genome sequencing and assembly v2.</title>
        <authorList>
            <person name="Copetti D."/>
            <person name="Sanderson M.J."/>
            <person name="Burquez A."/>
            <person name="Wojciechowski M.F."/>
        </authorList>
    </citation>
    <scope>NUCLEOTIDE SEQUENCE</scope>
    <source>
        <strain evidence="3">SGP5-SGP5p</strain>
        <tissue evidence="3">Aerial part</tissue>
    </source>
</reference>
<evidence type="ECO:0000256" key="1">
    <source>
        <dbReference type="SAM" id="Coils"/>
    </source>
</evidence>
<proteinExistence type="predicted"/>
<protein>
    <submittedName>
        <fullName evidence="3">Uncharacterized protein</fullName>
    </submittedName>
</protein>